<dbReference type="OrthoDB" id="6513042at2759"/>
<dbReference type="Pfam" id="PF05183">
    <property type="entry name" value="RdRP"/>
    <property type="match status" value="1"/>
</dbReference>
<dbReference type="InterPro" id="IPR057596">
    <property type="entry name" value="RDRP_core"/>
</dbReference>
<dbReference type="PANTHER" id="PTHR23079:SF17">
    <property type="entry name" value="RNA-DEPENDENT RNA POLYMERASE"/>
    <property type="match status" value="1"/>
</dbReference>
<dbReference type="EC" id="2.7.7.48" evidence="1"/>
<keyword evidence="1" id="KW-0696">RNA-directed RNA polymerase</keyword>
<dbReference type="GO" id="GO:0003968">
    <property type="term" value="F:RNA-directed RNA polymerase activity"/>
    <property type="evidence" value="ECO:0007669"/>
    <property type="project" value="UniProtKB-KW"/>
</dbReference>
<keyword evidence="1" id="KW-0694">RNA-binding</keyword>
<dbReference type="AlphaFoldDB" id="A0A6A5S967"/>
<evidence type="ECO:0000256" key="1">
    <source>
        <dbReference type="RuleBase" id="RU363098"/>
    </source>
</evidence>
<name>A0A6A5S967_9PLEO</name>
<dbReference type="PANTHER" id="PTHR23079">
    <property type="entry name" value="RNA-DEPENDENT RNA POLYMERASE"/>
    <property type="match status" value="1"/>
</dbReference>
<dbReference type="GO" id="GO:0003723">
    <property type="term" value="F:RNA binding"/>
    <property type="evidence" value="ECO:0007669"/>
    <property type="project" value="UniProtKB-KW"/>
</dbReference>
<evidence type="ECO:0000259" key="2">
    <source>
        <dbReference type="Pfam" id="PF05183"/>
    </source>
</evidence>
<dbReference type="InterPro" id="IPR007855">
    <property type="entry name" value="RDRP"/>
</dbReference>
<evidence type="ECO:0000313" key="5">
    <source>
        <dbReference type="Proteomes" id="UP000800038"/>
    </source>
</evidence>
<dbReference type="Proteomes" id="UP000800038">
    <property type="component" value="Unassembled WGS sequence"/>
</dbReference>
<comment type="catalytic activity">
    <reaction evidence="1">
        <text>RNA(n) + a ribonucleoside 5'-triphosphate = RNA(n+1) + diphosphate</text>
        <dbReference type="Rhea" id="RHEA:21248"/>
        <dbReference type="Rhea" id="RHEA-COMP:14527"/>
        <dbReference type="Rhea" id="RHEA-COMP:17342"/>
        <dbReference type="ChEBI" id="CHEBI:33019"/>
        <dbReference type="ChEBI" id="CHEBI:61557"/>
        <dbReference type="ChEBI" id="CHEBI:140395"/>
        <dbReference type="EC" id="2.7.7.48"/>
    </reaction>
</comment>
<accession>A0A6A5S967</accession>
<proteinExistence type="inferred from homology"/>
<comment type="similarity">
    <text evidence="1">Belongs to the RdRP family.</text>
</comment>
<evidence type="ECO:0000313" key="4">
    <source>
        <dbReference type="EMBL" id="KAF1936008.1"/>
    </source>
</evidence>
<evidence type="ECO:0000259" key="3">
    <source>
        <dbReference type="Pfam" id="PF25358"/>
    </source>
</evidence>
<protein>
    <recommendedName>
        <fullName evidence="1">RNA-dependent RNA polymerase</fullName>
        <ecNumber evidence="1">2.7.7.48</ecNumber>
    </recommendedName>
</protein>
<dbReference type="GO" id="GO:0031380">
    <property type="term" value="C:nuclear RNA-directed RNA polymerase complex"/>
    <property type="evidence" value="ECO:0007669"/>
    <property type="project" value="TreeGrafter"/>
</dbReference>
<organism evidence="4 5">
    <name type="scientific">Clathrospora elynae</name>
    <dbReference type="NCBI Taxonomy" id="706981"/>
    <lineage>
        <taxon>Eukaryota</taxon>
        <taxon>Fungi</taxon>
        <taxon>Dikarya</taxon>
        <taxon>Ascomycota</taxon>
        <taxon>Pezizomycotina</taxon>
        <taxon>Dothideomycetes</taxon>
        <taxon>Pleosporomycetidae</taxon>
        <taxon>Pleosporales</taxon>
        <taxon>Diademaceae</taxon>
        <taxon>Clathrospora</taxon>
    </lineage>
</organism>
<dbReference type="EMBL" id="ML976218">
    <property type="protein sequence ID" value="KAF1936008.1"/>
    <property type="molecule type" value="Genomic_DNA"/>
</dbReference>
<gene>
    <name evidence="4" type="ORF">EJ02DRAFT_106178</name>
</gene>
<keyword evidence="1" id="KW-0548">Nucleotidyltransferase</keyword>
<reference evidence="4" key="1">
    <citation type="journal article" date="2020" name="Stud. Mycol.">
        <title>101 Dothideomycetes genomes: a test case for predicting lifestyles and emergence of pathogens.</title>
        <authorList>
            <person name="Haridas S."/>
            <person name="Albert R."/>
            <person name="Binder M."/>
            <person name="Bloem J."/>
            <person name="Labutti K."/>
            <person name="Salamov A."/>
            <person name="Andreopoulos B."/>
            <person name="Baker S."/>
            <person name="Barry K."/>
            <person name="Bills G."/>
            <person name="Bluhm B."/>
            <person name="Cannon C."/>
            <person name="Castanera R."/>
            <person name="Culley D."/>
            <person name="Daum C."/>
            <person name="Ezra D."/>
            <person name="Gonzalez J."/>
            <person name="Henrissat B."/>
            <person name="Kuo A."/>
            <person name="Liang C."/>
            <person name="Lipzen A."/>
            <person name="Lutzoni F."/>
            <person name="Magnuson J."/>
            <person name="Mondo S."/>
            <person name="Nolan M."/>
            <person name="Ohm R."/>
            <person name="Pangilinan J."/>
            <person name="Park H.-J."/>
            <person name="Ramirez L."/>
            <person name="Alfaro M."/>
            <person name="Sun H."/>
            <person name="Tritt A."/>
            <person name="Yoshinaga Y."/>
            <person name="Zwiers L.-H."/>
            <person name="Turgeon B."/>
            <person name="Goodwin S."/>
            <person name="Spatafora J."/>
            <person name="Crous P."/>
            <person name="Grigoriev I."/>
        </authorList>
    </citation>
    <scope>NUCLEOTIDE SEQUENCE</scope>
    <source>
        <strain evidence="4">CBS 161.51</strain>
    </source>
</reference>
<dbReference type="Pfam" id="PF25358">
    <property type="entry name" value="PH_fung_RdRP"/>
    <property type="match status" value="1"/>
</dbReference>
<dbReference type="InterPro" id="IPR057503">
    <property type="entry name" value="PH_RdRP"/>
</dbReference>
<feature type="domain" description="RDRP core" evidence="2">
    <location>
        <begin position="449"/>
        <end position="1056"/>
    </location>
</feature>
<keyword evidence="5" id="KW-1185">Reference proteome</keyword>
<keyword evidence="1" id="KW-0808">Transferase</keyword>
<sequence length="1239" mass="140753">MDIFIPNVPQDANHIELQIFLKDRLLKLGILVFDIRKHRGQNGQSFAILTVPSINNGNAFLQYHGNRGRGAALLPLVFRGQALIFRRSNRAGQPEPLKIRTLQEKEASMRAKMGKQAPVVQATRLSRYTLSFQTLMTGLWDYDRMGKLVFDQKFKDQRQGYVTFGKSSLVVYLQQGVHEEFNWHCRIDIPYAILEHVIPSFDNGKRGTITFTLKSPPKFYNVRSTDDLHLYAGGETPQTAGILPDLASLTLGPSGKVHRLERLCALRKSNTKNSALCMVYRIAFFDTRTAQDAWNFVKDFSVPEVHCWKTAIPITLPQRIEAEYAVVESMLSIPSPSILEFNFAIRYQLMAHVLEGTITPSKMVALIPHVRDIAKRDGPDLTAIAVRRLGQQIPTPSPCTDAKSFELQTFIDHLRESIEDSKKIELTSRDLTGKQRKHSHLALTYKATVTPTGILLRGPDWGVSNRILRKYDKSTHYFMRVFFADEDGLSVFHDPRASQEQVYERFRNVLRSGISVAGRTFQFLGFSHASLRSHQAWFMAPFEKNGVMVRARDIIRDLGDFSHIHCSAKCAARIGQAFSDTIFSITIPSTAYVTETKDDVERNKRCFSDGCGTISLDLLRQVWRALPPERREQRPTILQIRYRGAKGVLSLDKSLQGEQLHIRKSMTKYIAKESWRDLELCGAAYKPLSVFLNHQFIKILEDLGVPAINFKAVQDEAVNTLKLITEHPLNAASFLEYSHSSVFAKVPRLFELMHQIGLSFHADRFLTDIVEVAAMSNLRSLKYRARIPIVKGFLLYGIMDETNTLREGEVYIATQAYDTNGVRKRSIVVGERIVITRAPALHPGDVQLVTAVNVPENSPLRALHNCVVFSQKGPRDLPSQLSGGDLDGDLFHIIYDTRLIPNYIVPPADYASTPAKDLGRPVEVNDIVDFFIEYMNMDRLGQISNKHKIRADVKPDGTHDDECILLAKLASDAVDFSKSGVPANMAEIPRGSDHIRPDFMAPGANLVINDLGAAELEELEQDDIDDPDGVSVLDADKARNRYYRSNKILGVLYRNIDEKKFFDRMKNDFESFRHTWGGESLVQKLQRYVGRETVGVQWEHHWDFAEQLRETYEENMLEIMDTLRPTRGQPLTELEVFSGNILGKKERAPSRYIREANLEVQERFNRDVSTIIKRIIMGDGDWEGNADTETLPRSIACFMVALETEGWENYRSLKSWRYVAAAVCLEQLWKYQGGKLRPL</sequence>
<dbReference type="GO" id="GO:0030422">
    <property type="term" value="P:siRNA processing"/>
    <property type="evidence" value="ECO:0007669"/>
    <property type="project" value="TreeGrafter"/>
</dbReference>
<feature type="domain" description="RdRP-like PH" evidence="3">
    <location>
        <begin position="129"/>
        <end position="312"/>
    </location>
</feature>